<name>A0AAF0UFQ9_SOLVR</name>
<feature type="compositionally biased region" description="Low complexity" evidence="1">
    <location>
        <begin position="87"/>
        <end position="97"/>
    </location>
</feature>
<reference evidence="2" key="1">
    <citation type="submission" date="2023-08" db="EMBL/GenBank/DDBJ databases">
        <title>A de novo genome assembly of Solanum verrucosum Schlechtendal, a Mexican diploid species geographically isolated from the other diploid A-genome species in potato relatives.</title>
        <authorList>
            <person name="Hosaka K."/>
        </authorList>
    </citation>
    <scope>NUCLEOTIDE SEQUENCE</scope>
    <source>
        <tissue evidence="2">Young leaves</tissue>
    </source>
</reference>
<organism evidence="2 3">
    <name type="scientific">Solanum verrucosum</name>
    <dbReference type="NCBI Taxonomy" id="315347"/>
    <lineage>
        <taxon>Eukaryota</taxon>
        <taxon>Viridiplantae</taxon>
        <taxon>Streptophyta</taxon>
        <taxon>Embryophyta</taxon>
        <taxon>Tracheophyta</taxon>
        <taxon>Spermatophyta</taxon>
        <taxon>Magnoliopsida</taxon>
        <taxon>eudicotyledons</taxon>
        <taxon>Gunneridae</taxon>
        <taxon>Pentapetalae</taxon>
        <taxon>asterids</taxon>
        <taxon>lamiids</taxon>
        <taxon>Solanales</taxon>
        <taxon>Solanaceae</taxon>
        <taxon>Solanoideae</taxon>
        <taxon>Solaneae</taxon>
        <taxon>Solanum</taxon>
    </lineage>
</organism>
<dbReference type="EMBL" id="CP133620">
    <property type="protein sequence ID" value="WMV45009.1"/>
    <property type="molecule type" value="Genomic_DNA"/>
</dbReference>
<gene>
    <name evidence="2" type="ORF">MTR67_038394</name>
</gene>
<feature type="region of interest" description="Disordered" evidence="1">
    <location>
        <begin position="51"/>
        <end position="128"/>
    </location>
</feature>
<evidence type="ECO:0000313" key="2">
    <source>
        <dbReference type="EMBL" id="WMV45009.1"/>
    </source>
</evidence>
<protein>
    <recommendedName>
        <fullName evidence="4">Gag-pol polyprotein</fullName>
    </recommendedName>
</protein>
<accession>A0AAF0UFQ9</accession>
<dbReference type="Proteomes" id="UP001234989">
    <property type="component" value="Chromosome 9"/>
</dbReference>
<proteinExistence type="predicted"/>
<feature type="compositionally biased region" description="Basic and acidic residues" evidence="1">
    <location>
        <begin position="51"/>
        <end position="61"/>
    </location>
</feature>
<feature type="compositionally biased region" description="Polar residues" evidence="1">
    <location>
        <begin position="63"/>
        <end position="79"/>
    </location>
</feature>
<evidence type="ECO:0000313" key="3">
    <source>
        <dbReference type="Proteomes" id="UP001234989"/>
    </source>
</evidence>
<dbReference type="AlphaFoldDB" id="A0AAF0UFQ9"/>
<evidence type="ECO:0008006" key="4">
    <source>
        <dbReference type="Google" id="ProtNLM"/>
    </source>
</evidence>
<sequence>MVADMRSKMSLFVIGLPRLSDKESKAAMLIGNMGIARLMIHVQQVEKNQLKDREEFEDKKAKTSGNKSGQQKSNANRSSFQHKQKGLAPLSASAPAPKNKGEYNSQNFRAKPVYSQGSMVQGGSKPPA</sequence>
<evidence type="ECO:0000256" key="1">
    <source>
        <dbReference type="SAM" id="MobiDB-lite"/>
    </source>
</evidence>
<keyword evidence="3" id="KW-1185">Reference proteome</keyword>